<evidence type="ECO:0000313" key="6">
    <source>
        <dbReference type="EMBL" id="HIT39783.1"/>
    </source>
</evidence>
<reference evidence="6" key="2">
    <citation type="journal article" date="2021" name="PeerJ">
        <title>Extensive microbial diversity within the chicken gut microbiome revealed by metagenomics and culture.</title>
        <authorList>
            <person name="Gilroy R."/>
            <person name="Ravi A."/>
            <person name="Getino M."/>
            <person name="Pursley I."/>
            <person name="Horton D.L."/>
            <person name="Alikhan N.F."/>
            <person name="Baker D."/>
            <person name="Gharbi K."/>
            <person name="Hall N."/>
            <person name="Watson M."/>
            <person name="Adriaenssens E.M."/>
            <person name="Foster-Nyarko E."/>
            <person name="Jarju S."/>
            <person name="Secka A."/>
            <person name="Antonio M."/>
            <person name="Oren A."/>
            <person name="Chaudhuri R.R."/>
            <person name="La Ragione R."/>
            <person name="Hildebrand F."/>
            <person name="Pallen M.J."/>
        </authorList>
    </citation>
    <scope>NUCLEOTIDE SEQUENCE</scope>
    <source>
        <strain evidence="6">21143</strain>
    </source>
</reference>
<dbReference type="GO" id="GO:0030599">
    <property type="term" value="F:pectinesterase activity"/>
    <property type="evidence" value="ECO:0007669"/>
    <property type="project" value="InterPro"/>
</dbReference>
<dbReference type="Gene3D" id="2.160.20.10">
    <property type="entry name" value="Single-stranded right-handed beta-helix, Pectin lyase-like"/>
    <property type="match status" value="1"/>
</dbReference>
<dbReference type="Gene3D" id="2.60.120.260">
    <property type="entry name" value="Galactose-binding domain-like"/>
    <property type="match status" value="2"/>
</dbReference>
<dbReference type="EMBL" id="DVKT01000053">
    <property type="protein sequence ID" value="HIT39783.1"/>
    <property type="molecule type" value="Genomic_DNA"/>
</dbReference>
<feature type="domain" description="Pectinesterase catalytic" evidence="5">
    <location>
        <begin position="735"/>
        <end position="1019"/>
    </location>
</feature>
<dbReference type="SUPFAM" id="SSF51126">
    <property type="entry name" value="Pectin lyase-like"/>
    <property type="match status" value="1"/>
</dbReference>
<gene>
    <name evidence="6" type="ORF">IAD06_07075</name>
</gene>
<evidence type="ECO:0000256" key="4">
    <source>
        <dbReference type="SAM" id="SignalP"/>
    </source>
</evidence>
<dbReference type="InterPro" id="IPR000070">
    <property type="entry name" value="Pectinesterase_cat"/>
</dbReference>
<dbReference type="Pfam" id="PF01095">
    <property type="entry name" value="Pectinesterase"/>
    <property type="match status" value="1"/>
</dbReference>
<keyword evidence="4" id="KW-0732">Signal</keyword>
<dbReference type="GO" id="GO:0042545">
    <property type="term" value="P:cell wall modification"/>
    <property type="evidence" value="ECO:0007669"/>
    <property type="project" value="InterPro"/>
</dbReference>
<name>A0A9D1GF09_9BACT</name>
<dbReference type="AlphaFoldDB" id="A0A9D1GF09"/>
<evidence type="ECO:0000256" key="1">
    <source>
        <dbReference type="ARBA" id="ARBA00008891"/>
    </source>
</evidence>
<keyword evidence="2" id="KW-0378">Hydrolase</keyword>
<dbReference type="Proteomes" id="UP000886722">
    <property type="component" value="Unassembled WGS sequence"/>
</dbReference>
<dbReference type="PANTHER" id="PTHR31321">
    <property type="entry name" value="ACYL-COA THIOESTER HYDROLASE YBHC-RELATED"/>
    <property type="match status" value="1"/>
</dbReference>
<dbReference type="InterPro" id="IPR012334">
    <property type="entry name" value="Pectin_lyas_fold"/>
</dbReference>
<organism evidence="6 7">
    <name type="scientific">Candidatus Caccoplasma intestinavium</name>
    <dbReference type="NCBI Taxonomy" id="2840716"/>
    <lineage>
        <taxon>Bacteria</taxon>
        <taxon>Pseudomonadati</taxon>
        <taxon>Bacteroidota</taxon>
        <taxon>Bacteroidia</taxon>
        <taxon>Bacteroidales</taxon>
        <taxon>Bacteroidaceae</taxon>
        <taxon>Bacteroidaceae incertae sedis</taxon>
        <taxon>Candidatus Caccoplasma</taxon>
    </lineage>
</organism>
<dbReference type="InterPro" id="IPR011050">
    <property type="entry name" value="Pectin_lyase_fold/virulence"/>
</dbReference>
<evidence type="ECO:0000256" key="2">
    <source>
        <dbReference type="ARBA" id="ARBA00022801"/>
    </source>
</evidence>
<protein>
    <recommendedName>
        <fullName evidence="5">Pectinesterase catalytic domain-containing protein</fullName>
    </recommendedName>
</protein>
<accession>A0A9D1GF09</accession>
<evidence type="ECO:0000256" key="3">
    <source>
        <dbReference type="ARBA" id="ARBA00023085"/>
    </source>
</evidence>
<proteinExistence type="inferred from homology"/>
<feature type="signal peptide" evidence="4">
    <location>
        <begin position="1"/>
        <end position="20"/>
    </location>
</feature>
<evidence type="ECO:0000313" key="7">
    <source>
        <dbReference type="Proteomes" id="UP000886722"/>
    </source>
</evidence>
<dbReference type="PANTHER" id="PTHR31321:SF57">
    <property type="entry name" value="PECTINESTERASE 53-RELATED"/>
    <property type="match status" value="1"/>
</dbReference>
<comment type="caution">
    <text evidence="6">The sequence shown here is derived from an EMBL/GenBank/DDBJ whole genome shotgun (WGS) entry which is preliminary data.</text>
</comment>
<dbReference type="GO" id="GO:0009279">
    <property type="term" value="C:cell outer membrane"/>
    <property type="evidence" value="ECO:0007669"/>
    <property type="project" value="TreeGrafter"/>
</dbReference>
<comment type="similarity">
    <text evidence="1">Belongs to the pectinesterase family.</text>
</comment>
<sequence length="1145" mass="124136">MKKILTLTVVLLLTLLGRNADVIAATAVDIPAATTINWENATLENCKSENGGTDVGSTGENTVITFSINNTVKQGYILSFLTGTKNEADLNVTLTDGDVTYLDETITVLNTGNWTPSVKHQLVIPELPVGEYSLVFKVTRTTDKYAGNYGSLTFSSTSDYDKCPGTLSLAKGTYNGPRTENDNDNVGFVTNGGTATYSFINTEAGVYNMTLDFYGLNAGKMNIIVTDENTGTEEVNTIYEITKNAGYTPTTILLPGKMETGVKKITFTFTNEGGGFICNYKTPRLEKYASNIAMVKNVSIDGLSVKEGTTTDWLVNIPTTYDAITTFRVESISADLTVTARDAEGTDVPVTDNGDGTYSISTPAANMTTTVSLKVAAQEDAAVNKEEWTLALFRIGEIQMTALAIDGMTVELPADINTAPYTATVSGRIATSMPEVEATFLDGSTATGTGTLSGTTATYTIEGKIGEDTRTFTIAVEGVQIYEMTDKDEIVELKYTSEGKEGDGNWSNGIYTLESTSLDGWSNSSFKFNATENTWKIPSDVVVKQVIFKDFNANYNSGRLVSLVSEGATVTIPTKHSYDEPDETKYDLVINLDGHKAGTPFTFTLEGGGQPVAWFQLVIEKVSIVSSPVLENQSVTSTEHKNHCVVALTYDREMTTTTATIGDRTVTAEGGSATLYFPVWDLEYNKDYTLTIAAGAAQDTYGNSNAEAINIPIKVGSKAVVEKAVYDYVVSDVEEFKAAFAAVNNSNTSADAARKTIFIKNGDYDFGSEEQRLTAYNVSLIGESRDGVMLHGNRDGISNPVLNLRDRTGFYLQDLTVRNDNNFGKEEKGGVAVAIYGGDKTAMKNVRMLSNQDTQVTGNRAYFENCEIHGTVDFICGGGDNFYSHTDLVLEDRGGNCITAPSTSSTLKWGYVFQNCTIRAAEEASSVTNGSYNLGRPWQDTPRANFLNTIMYVLPSDGAWAGMSDGLTTHFYEYNSMNPDSTKVDLSKRTNSPSSANKYTPVLTDKEAKAYTLENVLGGTDSWLPTEETVTVAAPVVTVKDKTLSWEDSDDARCYVIFCDGEYVTNQTETTFTITTDGKYTIRAANVNGGLGEVSNVVDTSVSGITTVEADKNEEYIIYNLNGQRVNTMQKGQVYIVNGKKVIYQ</sequence>
<feature type="chain" id="PRO_5038430358" description="Pectinesterase catalytic domain-containing protein" evidence="4">
    <location>
        <begin position="21"/>
        <end position="1145"/>
    </location>
</feature>
<reference evidence="6" key="1">
    <citation type="submission" date="2020-10" db="EMBL/GenBank/DDBJ databases">
        <authorList>
            <person name="Gilroy R."/>
        </authorList>
    </citation>
    <scope>NUCLEOTIDE SEQUENCE</scope>
    <source>
        <strain evidence="6">21143</strain>
    </source>
</reference>
<keyword evidence="3" id="KW-0063">Aspartyl esterase</keyword>
<evidence type="ECO:0000259" key="5">
    <source>
        <dbReference type="Pfam" id="PF01095"/>
    </source>
</evidence>